<keyword evidence="5 6" id="KW-0472">Membrane</keyword>
<dbReference type="GO" id="GO:0005737">
    <property type="term" value="C:cytoplasm"/>
    <property type="evidence" value="ECO:0007669"/>
    <property type="project" value="TreeGrafter"/>
</dbReference>
<evidence type="ECO:0000256" key="4">
    <source>
        <dbReference type="ARBA" id="ARBA00022989"/>
    </source>
</evidence>
<feature type="non-terminal residue" evidence="7">
    <location>
        <position position="1"/>
    </location>
</feature>
<feature type="transmembrane region" description="Helical" evidence="6">
    <location>
        <begin position="44"/>
        <end position="63"/>
    </location>
</feature>
<evidence type="ECO:0000256" key="2">
    <source>
        <dbReference type="ARBA" id="ARBA00006824"/>
    </source>
</evidence>
<evidence type="ECO:0000256" key="5">
    <source>
        <dbReference type="ARBA" id="ARBA00023136"/>
    </source>
</evidence>
<accession>A0A061RW89</accession>
<dbReference type="PANTHER" id="PTHR11266">
    <property type="entry name" value="PEROXISOMAL MEMBRANE PROTEIN 2, PXMP2 MPV17"/>
    <property type="match status" value="1"/>
</dbReference>
<sequence>PIYPYAWEKYTSELVESVKALWCVWVPFQVVNFAFVPMHFRVPYVAGVSFLWTVILSIMQGAFDRKEKPSVVIEELD</sequence>
<reference evidence="7" key="1">
    <citation type="submission" date="2014-05" db="EMBL/GenBank/DDBJ databases">
        <title>The transcriptome of the halophilic microalga Tetraselmis sp. GSL018 isolated from the Great Salt Lake, Utah.</title>
        <authorList>
            <person name="Jinkerson R.E."/>
            <person name="D'Adamo S."/>
            <person name="Posewitz M.C."/>
        </authorList>
    </citation>
    <scope>NUCLEOTIDE SEQUENCE</scope>
    <source>
        <strain evidence="7">GSL018</strain>
    </source>
</reference>
<comment type="subcellular location">
    <subcellularLocation>
        <location evidence="1">Membrane</location>
        <topology evidence="1">Multi-pass membrane protein</topology>
    </subcellularLocation>
</comment>
<evidence type="ECO:0000256" key="1">
    <source>
        <dbReference type="ARBA" id="ARBA00004141"/>
    </source>
</evidence>
<dbReference type="PANTHER" id="PTHR11266:SF21">
    <property type="entry name" value="ACT DOMAIN-CONTAINING PROTEIN"/>
    <property type="match status" value="1"/>
</dbReference>
<evidence type="ECO:0000256" key="3">
    <source>
        <dbReference type="ARBA" id="ARBA00022692"/>
    </source>
</evidence>
<protein>
    <recommendedName>
        <fullName evidence="8">Protein Mpv17</fullName>
    </recommendedName>
</protein>
<comment type="similarity">
    <text evidence="2 6">Belongs to the peroxisomal membrane protein PXMP2/4 family.</text>
</comment>
<evidence type="ECO:0000313" key="7">
    <source>
        <dbReference type="EMBL" id="JAC76218.1"/>
    </source>
</evidence>
<keyword evidence="4 6" id="KW-1133">Transmembrane helix</keyword>
<comment type="caution">
    <text evidence="6">Lacks conserved residue(s) required for the propagation of feature annotation.</text>
</comment>
<evidence type="ECO:0000256" key="6">
    <source>
        <dbReference type="RuleBase" id="RU363053"/>
    </source>
</evidence>
<dbReference type="EMBL" id="GBEZ01009363">
    <property type="protein sequence ID" value="JAC76218.1"/>
    <property type="molecule type" value="Transcribed_RNA"/>
</dbReference>
<organism evidence="7">
    <name type="scientific">Tetraselmis sp. GSL018</name>
    <dbReference type="NCBI Taxonomy" id="582737"/>
    <lineage>
        <taxon>Eukaryota</taxon>
        <taxon>Viridiplantae</taxon>
        <taxon>Chlorophyta</taxon>
        <taxon>core chlorophytes</taxon>
        <taxon>Chlorodendrophyceae</taxon>
        <taxon>Chlorodendrales</taxon>
        <taxon>Chlorodendraceae</taxon>
        <taxon>Tetraselmis</taxon>
    </lineage>
</organism>
<dbReference type="Pfam" id="PF04117">
    <property type="entry name" value="Mpv17_PMP22"/>
    <property type="match status" value="1"/>
</dbReference>
<gene>
    <name evidence="7" type="ORF">TSPGSL018_20783</name>
</gene>
<evidence type="ECO:0008006" key="8">
    <source>
        <dbReference type="Google" id="ProtNLM"/>
    </source>
</evidence>
<dbReference type="GO" id="GO:0016020">
    <property type="term" value="C:membrane"/>
    <property type="evidence" value="ECO:0007669"/>
    <property type="project" value="UniProtKB-SubCell"/>
</dbReference>
<dbReference type="AlphaFoldDB" id="A0A061RW89"/>
<keyword evidence="3 6" id="KW-0812">Transmembrane</keyword>
<name>A0A061RW89_9CHLO</name>
<proteinExistence type="inferred from homology"/>
<dbReference type="InterPro" id="IPR007248">
    <property type="entry name" value="Mpv17_PMP22"/>
</dbReference>